<keyword evidence="1" id="KW-0732">Signal</keyword>
<proteinExistence type="predicted"/>
<dbReference type="EMBL" id="CM000605">
    <property type="protein sequence ID" value="EEC51368.1"/>
    <property type="molecule type" value="Genomic_DNA"/>
</dbReference>
<evidence type="ECO:0000256" key="1">
    <source>
        <dbReference type="SAM" id="SignalP"/>
    </source>
</evidence>
<dbReference type="Gene3D" id="1.10.150.240">
    <property type="entry name" value="Putative phosphatase, domain 2"/>
    <property type="match status" value="1"/>
</dbReference>
<dbReference type="InterPro" id="IPR041492">
    <property type="entry name" value="HAD_2"/>
</dbReference>
<name>B7FQP7_PHATC</name>
<protein>
    <submittedName>
        <fullName evidence="2">Phosphoglycolate phosphatase, PGPase</fullName>
        <ecNumber evidence="2">3.1.3.18</ecNumber>
    </submittedName>
</protein>
<dbReference type="AlphaFoldDB" id="B7FQP7"/>
<dbReference type="InterPro" id="IPR036412">
    <property type="entry name" value="HAD-like_sf"/>
</dbReference>
<evidence type="ECO:0000313" key="2">
    <source>
        <dbReference type="EMBL" id="EEC51368.1"/>
    </source>
</evidence>
<dbReference type="InterPro" id="IPR050155">
    <property type="entry name" value="HAD-like_hydrolase_sf"/>
</dbReference>
<dbReference type="RefSeq" id="XP_002176905.1">
    <property type="nucleotide sequence ID" value="XM_002176869.1"/>
</dbReference>
<dbReference type="PaxDb" id="2850-Phatr43120"/>
<dbReference type="GO" id="GO:0008967">
    <property type="term" value="F:phosphoglycolate phosphatase activity"/>
    <property type="evidence" value="ECO:0007669"/>
    <property type="project" value="UniProtKB-EC"/>
</dbReference>
<dbReference type="PANTHER" id="PTHR43434:SF1">
    <property type="entry name" value="PHOSPHOGLYCOLATE PHOSPHATASE"/>
    <property type="match status" value="1"/>
</dbReference>
<organism evidence="2 3">
    <name type="scientific">Phaeodactylum tricornutum (strain CCAP 1055/1)</name>
    <dbReference type="NCBI Taxonomy" id="556484"/>
    <lineage>
        <taxon>Eukaryota</taxon>
        <taxon>Sar</taxon>
        <taxon>Stramenopiles</taxon>
        <taxon>Ochrophyta</taxon>
        <taxon>Bacillariophyta</taxon>
        <taxon>Bacillariophyceae</taxon>
        <taxon>Bacillariophycidae</taxon>
        <taxon>Naviculales</taxon>
        <taxon>Phaeodactylaceae</taxon>
        <taxon>Phaeodactylum</taxon>
    </lineage>
</organism>
<sequence length="291" mass="31521">MLPSFMIPRSFLLYCLWAQQTISSFPLHSTTPQTISSFRSFRLPASSVPAANDDANNSMYQNIKGIIFDVDGTLADSWKLGYDATVVILDKHNLHPITEQIYHEHTVYCTPERLARHAGLVPGDETYAEVGAKLGKEFDDLYVGLVSSQTAGFYPGVAECLQAIPSDIAFGALTNAAVNYAHAVLQVNDQNKNLVNRFVSIHGADSVPEPKPSPAGLLQVCRDLNLRPADCVYIGDSPSDGKAAEAAGMGAIAVLWGSHKEDTLKQAPFTHYCRTVQELQALLPKTSAAVS</sequence>
<dbReference type="SUPFAM" id="SSF56784">
    <property type="entry name" value="HAD-like"/>
    <property type="match status" value="1"/>
</dbReference>
<keyword evidence="3" id="KW-1185">Reference proteome</keyword>
<reference evidence="2 3" key="1">
    <citation type="journal article" date="2008" name="Nature">
        <title>The Phaeodactylum genome reveals the evolutionary history of diatom genomes.</title>
        <authorList>
            <person name="Bowler C."/>
            <person name="Allen A.E."/>
            <person name="Badger J.H."/>
            <person name="Grimwood J."/>
            <person name="Jabbari K."/>
            <person name="Kuo A."/>
            <person name="Maheswari U."/>
            <person name="Martens C."/>
            <person name="Maumus F."/>
            <person name="Otillar R.P."/>
            <person name="Rayko E."/>
            <person name="Salamov A."/>
            <person name="Vandepoele K."/>
            <person name="Beszteri B."/>
            <person name="Gruber A."/>
            <person name="Heijde M."/>
            <person name="Katinka M."/>
            <person name="Mock T."/>
            <person name="Valentin K."/>
            <person name="Verret F."/>
            <person name="Berges J.A."/>
            <person name="Brownlee C."/>
            <person name="Cadoret J.P."/>
            <person name="Chiovitti A."/>
            <person name="Choi C.J."/>
            <person name="Coesel S."/>
            <person name="De Martino A."/>
            <person name="Detter J.C."/>
            <person name="Durkin C."/>
            <person name="Falciatore A."/>
            <person name="Fournet J."/>
            <person name="Haruta M."/>
            <person name="Huysman M.J."/>
            <person name="Jenkins B.D."/>
            <person name="Jiroutova K."/>
            <person name="Jorgensen R.E."/>
            <person name="Joubert Y."/>
            <person name="Kaplan A."/>
            <person name="Kroger N."/>
            <person name="Kroth P.G."/>
            <person name="La Roche J."/>
            <person name="Lindquist E."/>
            <person name="Lommer M."/>
            <person name="Martin-Jezequel V."/>
            <person name="Lopez P.J."/>
            <person name="Lucas S."/>
            <person name="Mangogna M."/>
            <person name="McGinnis K."/>
            <person name="Medlin L.K."/>
            <person name="Montsant A."/>
            <person name="Oudot-Le Secq M.P."/>
            <person name="Napoli C."/>
            <person name="Obornik M."/>
            <person name="Parker M.S."/>
            <person name="Petit J.L."/>
            <person name="Porcel B.M."/>
            <person name="Poulsen N."/>
            <person name="Robison M."/>
            <person name="Rychlewski L."/>
            <person name="Rynearson T.A."/>
            <person name="Schmutz J."/>
            <person name="Shapiro H."/>
            <person name="Siaut M."/>
            <person name="Stanley M."/>
            <person name="Sussman M.R."/>
            <person name="Taylor A.R."/>
            <person name="Vardi A."/>
            <person name="von Dassow P."/>
            <person name="Vyverman W."/>
            <person name="Willis A."/>
            <person name="Wyrwicz L.S."/>
            <person name="Rokhsar D.S."/>
            <person name="Weissenbach J."/>
            <person name="Armbrust E.V."/>
            <person name="Green B.R."/>
            <person name="Van de Peer Y."/>
            <person name="Grigoriev I.V."/>
        </authorList>
    </citation>
    <scope>NUCLEOTIDE SEQUENCE [LARGE SCALE GENOMIC DNA]</scope>
    <source>
        <strain evidence="2 3">CCAP 1055/1</strain>
    </source>
</reference>
<dbReference type="GeneID" id="7196892"/>
<dbReference type="OrthoDB" id="269227at2759"/>
<gene>
    <name evidence="2" type="primary">GPH</name>
    <name evidence="2" type="ORF">PHATRDRAFT_43120</name>
</gene>
<dbReference type="NCBIfam" id="TIGR01509">
    <property type="entry name" value="HAD-SF-IA-v3"/>
    <property type="match status" value="1"/>
</dbReference>
<dbReference type="InterPro" id="IPR006439">
    <property type="entry name" value="HAD-SF_hydro_IA"/>
</dbReference>
<feature type="signal peptide" evidence="1">
    <location>
        <begin position="1"/>
        <end position="24"/>
    </location>
</feature>
<evidence type="ECO:0000313" key="3">
    <source>
        <dbReference type="Proteomes" id="UP000000759"/>
    </source>
</evidence>
<dbReference type="HOGENOM" id="CLU_045011_19_0_1"/>
<dbReference type="Pfam" id="PF13419">
    <property type="entry name" value="HAD_2"/>
    <property type="match status" value="1"/>
</dbReference>
<feature type="chain" id="PRO_5002852528" evidence="1">
    <location>
        <begin position="25"/>
        <end position="291"/>
    </location>
</feature>
<dbReference type="EC" id="3.1.3.18" evidence="2"/>
<dbReference type="NCBIfam" id="TIGR01549">
    <property type="entry name" value="HAD-SF-IA-v1"/>
    <property type="match status" value="1"/>
</dbReference>
<dbReference type="InterPro" id="IPR023198">
    <property type="entry name" value="PGP-like_dom2"/>
</dbReference>
<dbReference type="SFLD" id="SFLDS00003">
    <property type="entry name" value="Haloacid_Dehalogenase"/>
    <property type="match status" value="1"/>
</dbReference>
<reference evidence="3" key="2">
    <citation type="submission" date="2008-08" db="EMBL/GenBank/DDBJ databases">
        <authorList>
            <consortium name="Diatom Consortium"/>
            <person name="Grigoriev I."/>
            <person name="Grimwood J."/>
            <person name="Kuo A."/>
            <person name="Otillar R.P."/>
            <person name="Salamov A."/>
            <person name="Detter J.C."/>
            <person name="Lindquist E."/>
            <person name="Shapiro H."/>
            <person name="Lucas S."/>
            <person name="Glavina del Rio T."/>
            <person name="Pitluck S."/>
            <person name="Rokhsar D."/>
            <person name="Bowler C."/>
        </authorList>
    </citation>
    <scope>GENOME REANNOTATION</scope>
    <source>
        <strain evidence="3">CCAP 1055/1</strain>
    </source>
</reference>
<dbReference type="PANTHER" id="PTHR43434">
    <property type="entry name" value="PHOSPHOGLYCOLATE PHOSPHATASE"/>
    <property type="match status" value="1"/>
</dbReference>
<dbReference type="eggNOG" id="ENOG502S1S7">
    <property type="taxonomic scope" value="Eukaryota"/>
</dbReference>
<dbReference type="Gene3D" id="3.40.50.1000">
    <property type="entry name" value="HAD superfamily/HAD-like"/>
    <property type="match status" value="1"/>
</dbReference>
<dbReference type="Proteomes" id="UP000000759">
    <property type="component" value="Chromosome 1"/>
</dbReference>
<dbReference type="InterPro" id="IPR023214">
    <property type="entry name" value="HAD_sf"/>
</dbReference>
<dbReference type="GO" id="GO:0006281">
    <property type="term" value="P:DNA repair"/>
    <property type="evidence" value="ECO:0007669"/>
    <property type="project" value="TreeGrafter"/>
</dbReference>
<keyword evidence="2" id="KW-0378">Hydrolase</keyword>
<accession>B7FQP7</accession>
<dbReference type="KEGG" id="pti:PHATRDRAFT_43120"/>
<dbReference type="SFLD" id="SFLDG01129">
    <property type="entry name" value="C1.5:_HAD__Beta-PGM__Phosphata"/>
    <property type="match status" value="1"/>
</dbReference>
<dbReference type="InParanoid" id="B7FQP7"/>